<evidence type="ECO:0000313" key="5">
    <source>
        <dbReference type="EMBL" id="MBB5084902.1"/>
    </source>
</evidence>
<evidence type="ECO:0000256" key="1">
    <source>
        <dbReference type="ARBA" id="ARBA00004255"/>
    </source>
</evidence>
<comment type="caution">
    <text evidence="5">The sequence shown here is derived from an EMBL/GenBank/DDBJ whole genome shotgun (WGS) entry which is preliminary data.</text>
</comment>
<dbReference type="Pfam" id="PF05719">
    <property type="entry name" value="GPP34"/>
    <property type="match status" value="1"/>
</dbReference>
<organism evidence="5 6">
    <name type="scientific">Nonomuraea endophytica</name>
    <dbReference type="NCBI Taxonomy" id="714136"/>
    <lineage>
        <taxon>Bacteria</taxon>
        <taxon>Bacillati</taxon>
        <taxon>Actinomycetota</taxon>
        <taxon>Actinomycetes</taxon>
        <taxon>Streptosporangiales</taxon>
        <taxon>Streptosporangiaceae</taxon>
        <taxon>Nonomuraea</taxon>
    </lineage>
</organism>
<proteinExistence type="predicted"/>
<keyword evidence="2" id="KW-0333">Golgi apparatus</keyword>
<evidence type="ECO:0000313" key="6">
    <source>
        <dbReference type="Proteomes" id="UP000568380"/>
    </source>
</evidence>
<dbReference type="Gene3D" id="1.10.3630.10">
    <property type="entry name" value="yeast vps74-n-term truncation variant domain like"/>
    <property type="match status" value="1"/>
</dbReference>
<dbReference type="InterPro" id="IPR038261">
    <property type="entry name" value="GPP34-like_sf"/>
</dbReference>
<keyword evidence="6" id="KW-1185">Reference proteome</keyword>
<sequence length="214" mass="23280">MSADVPPPLYQDLFIVCHHENGKPLIHRSSISLGLAGAVLIDLALYGRVRLKGRAVVVTDPTPTGDPVVDAYAGAFQRDRPELDAVTWAKTVSADSYDRARRQLVRVGLLTEVTGRRLGMLPYTRYRADMAAIVRASTDVRSAVSGWREMDARGAALCGLVLALQVHTELYIGQSSAQLTTTLRTIVNEHSPQVKELVGLFEALIGEAAVAVYR</sequence>
<dbReference type="RefSeq" id="WP_184975690.1">
    <property type="nucleotide sequence ID" value="NZ_JACHIN010000027.1"/>
</dbReference>
<evidence type="ECO:0000256" key="2">
    <source>
        <dbReference type="ARBA" id="ARBA00023034"/>
    </source>
</evidence>
<protein>
    <recommendedName>
        <fullName evidence="7">GPP34 family phosphoprotein</fullName>
    </recommendedName>
</protein>
<name>A0A7W8AEM3_9ACTN</name>
<comment type="subcellular location">
    <subcellularLocation>
        <location evidence="1">Golgi apparatus membrane</location>
        <topology evidence="1">Peripheral membrane protein</topology>
        <orientation evidence="1">Cytoplasmic side</orientation>
    </subcellularLocation>
</comment>
<reference evidence="5 6" key="1">
    <citation type="submission" date="2020-08" db="EMBL/GenBank/DDBJ databases">
        <title>Genomic Encyclopedia of Type Strains, Phase IV (KMG-IV): sequencing the most valuable type-strain genomes for metagenomic binning, comparative biology and taxonomic classification.</title>
        <authorList>
            <person name="Goeker M."/>
        </authorList>
    </citation>
    <scope>NUCLEOTIDE SEQUENCE [LARGE SCALE GENOMIC DNA]</scope>
    <source>
        <strain evidence="5 6">DSM 45385</strain>
    </source>
</reference>
<dbReference type="InterPro" id="IPR008628">
    <property type="entry name" value="GPP34-like"/>
</dbReference>
<evidence type="ECO:0000256" key="3">
    <source>
        <dbReference type="ARBA" id="ARBA00023121"/>
    </source>
</evidence>
<evidence type="ECO:0008006" key="7">
    <source>
        <dbReference type="Google" id="ProtNLM"/>
    </source>
</evidence>
<accession>A0A7W8AEM3</accession>
<dbReference type="GO" id="GO:0012505">
    <property type="term" value="C:endomembrane system"/>
    <property type="evidence" value="ECO:0007669"/>
    <property type="project" value="UniProtKB-ARBA"/>
</dbReference>
<dbReference type="Proteomes" id="UP000568380">
    <property type="component" value="Unassembled WGS sequence"/>
</dbReference>
<evidence type="ECO:0000256" key="4">
    <source>
        <dbReference type="ARBA" id="ARBA00023136"/>
    </source>
</evidence>
<keyword evidence="4" id="KW-0472">Membrane</keyword>
<dbReference type="EMBL" id="JACHIN010000027">
    <property type="protein sequence ID" value="MBB5084902.1"/>
    <property type="molecule type" value="Genomic_DNA"/>
</dbReference>
<dbReference type="GO" id="GO:0070273">
    <property type="term" value="F:phosphatidylinositol-4-phosphate binding"/>
    <property type="evidence" value="ECO:0007669"/>
    <property type="project" value="InterPro"/>
</dbReference>
<dbReference type="AlphaFoldDB" id="A0A7W8AEM3"/>
<dbReference type="GO" id="GO:0005737">
    <property type="term" value="C:cytoplasm"/>
    <property type="evidence" value="ECO:0007669"/>
    <property type="project" value="UniProtKB-ARBA"/>
</dbReference>
<gene>
    <name evidence="5" type="ORF">HNR40_010413</name>
</gene>
<keyword evidence="3" id="KW-0446">Lipid-binding</keyword>